<dbReference type="Proteomes" id="UP000720189">
    <property type="component" value="Unassembled WGS sequence"/>
</dbReference>
<proteinExistence type="predicted"/>
<name>A0A9P9K1G5_FUSRE</name>
<dbReference type="OrthoDB" id="10417312at2759"/>
<dbReference type="GeneID" id="70229990"/>
<evidence type="ECO:0000313" key="1">
    <source>
        <dbReference type="EMBL" id="KAH7236819.1"/>
    </source>
</evidence>
<dbReference type="AlphaFoldDB" id="A0A9P9K1G5"/>
<gene>
    <name evidence="1" type="ORF">BKA55DRAFT_694444</name>
</gene>
<protein>
    <submittedName>
        <fullName evidence="1">Uncharacterized protein</fullName>
    </submittedName>
</protein>
<sequence>MKRTLSTEITQPKRCCNTTDVTEVATKTDSAPESKSEVEAATPLLNDEQSLNIQRSGDVLKSRVRFMKLMLHSREETMQRCNPENTKLAMENFAKARCGVVRSLSMTSSMILTMSGAIINEANDLAVLHAMLDMCKHHQTQLRKEEQRFETLMSQYLVQIKEDQVSYDMARQEAEALRPLIALLEHEIHEGNRSSFNQRKLEILFDLISSNLTSDGLLELYEAIERAGSPPAEARGHMEPL</sequence>
<accession>A0A9P9K1G5</accession>
<dbReference type="RefSeq" id="XP_046044949.1">
    <property type="nucleotide sequence ID" value="XM_046200036.1"/>
</dbReference>
<comment type="caution">
    <text evidence="1">The sequence shown here is derived from an EMBL/GenBank/DDBJ whole genome shotgun (WGS) entry which is preliminary data.</text>
</comment>
<reference evidence="1" key="1">
    <citation type="journal article" date="2021" name="Nat. Commun.">
        <title>Genetic determinants of endophytism in the Arabidopsis root mycobiome.</title>
        <authorList>
            <person name="Mesny F."/>
            <person name="Miyauchi S."/>
            <person name="Thiergart T."/>
            <person name="Pickel B."/>
            <person name="Atanasova L."/>
            <person name="Karlsson M."/>
            <person name="Huettel B."/>
            <person name="Barry K.W."/>
            <person name="Haridas S."/>
            <person name="Chen C."/>
            <person name="Bauer D."/>
            <person name="Andreopoulos W."/>
            <person name="Pangilinan J."/>
            <person name="LaButti K."/>
            <person name="Riley R."/>
            <person name="Lipzen A."/>
            <person name="Clum A."/>
            <person name="Drula E."/>
            <person name="Henrissat B."/>
            <person name="Kohler A."/>
            <person name="Grigoriev I.V."/>
            <person name="Martin F.M."/>
            <person name="Hacquard S."/>
        </authorList>
    </citation>
    <scope>NUCLEOTIDE SEQUENCE</scope>
    <source>
        <strain evidence="1">MPI-CAGE-AT-0023</strain>
    </source>
</reference>
<dbReference type="EMBL" id="JAGMUX010000016">
    <property type="protein sequence ID" value="KAH7236819.1"/>
    <property type="molecule type" value="Genomic_DNA"/>
</dbReference>
<evidence type="ECO:0000313" key="2">
    <source>
        <dbReference type="Proteomes" id="UP000720189"/>
    </source>
</evidence>
<organism evidence="1 2">
    <name type="scientific">Fusarium redolens</name>
    <dbReference type="NCBI Taxonomy" id="48865"/>
    <lineage>
        <taxon>Eukaryota</taxon>
        <taxon>Fungi</taxon>
        <taxon>Dikarya</taxon>
        <taxon>Ascomycota</taxon>
        <taxon>Pezizomycotina</taxon>
        <taxon>Sordariomycetes</taxon>
        <taxon>Hypocreomycetidae</taxon>
        <taxon>Hypocreales</taxon>
        <taxon>Nectriaceae</taxon>
        <taxon>Fusarium</taxon>
        <taxon>Fusarium redolens species complex</taxon>
    </lineage>
</organism>
<keyword evidence="2" id="KW-1185">Reference proteome</keyword>